<name>A0ABT7WPC3_9GAMM</name>
<keyword evidence="3" id="KW-1185">Reference proteome</keyword>
<dbReference type="InterPro" id="IPR007024">
    <property type="entry name" value="BLUF_domain"/>
</dbReference>
<feature type="domain" description="BLUF" evidence="1">
    <location>
        <begin position="2"/>
        <end position="95"/>
    </location>
</feature>
<dbReference type="InterPro" id="IPR036046">
    <property type="entry name" value="Acylphosphatase-like_dom_sf"/>
</dbReference>
<comment type="caution">
    <text evidence="2">The sequence shown here is derived from an EMBL/GenBank/DDBJ whole genome shotgun (WGS) entry which is preliminary data.</text>
</comment>
<gene>
    <name evidence="2" type="ORF">QTA56_09810</name>
</gene>
<dbReference type="PROSITE" id="PS50925">
    <property type="entry name" value="BLUF"/>
    <property type="match status" value="1"/>
</dbReference>
<proteinExistence type="predicted"/>
<dbReference type="Proteomes" id="UP001168524">
    <property type="component" value="Unassembled WGS sequence"/>
</dbReference>
<evidence type="ECO:0000313" key="3">
    <source>
        <dbReference type="Proteomes" id="UP001168524"/>
    </source>
</evidence>
<accession>A0ABT7WPC3</accession>
<sequence length="157" mass="18590">MIIRLCYVSQRDQNRENLLEELQDILITARNFNAQHDICGVLYYADHRFFQCLEGEKSIVETLFASIQSDERHYQVIHLQTENIEQRHFKEWSMKYVRRNSILKAFLKEQKDQKSSPDQLDSESLTKCLNALIKATQNKVQPKKKIGFKYRGVNPLI</sequence>
<evidence type="ECO:0000313" key="2">
    <source>
        <dbReference type="EMBL" id="MDN0014530.1"/>
    </source>
</evidence>
<dbReference type="EMBL" id="JAUDZE010000003">
    <property type="protein sequence ID" value="MDN0014530.1"/>
    <property type="molecule type" value="Genomic_DNA"/>
</dbReference>
<dbReference type="SMART" id="SM01034">
    <property type="entry name" value="BLUF"/>
    <property type="match status" value="1"/>
</dbReference>
<dbReference type="Pfam" id="PF04940">
    <property type="entry name" value="BLUF"/>
    <property type="match status" value="1"/>
</dbReference>
<organism evidence="2 3">
    <name type="scientific">Acinetobacter thutiue</name>
    <dbReference type="NCBI Taxonomy" id="2998078"/>
    <lineage>
        <taxon>Bacteria</taxon>
        <taxon>Pseudomonadati</taxon>
        <taxon>Pseudomonadota</taxon>
        <taxon>Gammaproteobacteria</taxon>
        <taxon>Moraxellales</taxon>
        <taxon>Moraxellaceae</taxon>
        <taxon>Acinetobacter</taxon>
    </lineage>
</organism>
<reference evidence="2" key="1">
    <citation type="submission" date="2023-06" db="EMBL/GenBank/DDBJ databases">
        <title>Two novel species of Acinetobacter isolated from motorbike repairing workshop in Vietnam.</title>
        <authorList>
            <person name="Le N.T.T."/>
        </authorList>
    </citation>
    <scope>NUCLEOTIDE SEQUENCE</scope>
    <source>
        <strain evidence="2">VNH17</strain>
    </source>
</reference>
<protein>
    <submittedName>
        <fullName evidence="2">BLUF domain-containing protein</fullName>
    </submittedName>
</protein>
<evidence type="ECO:0000259" key="1">
    <source>
        <dbReference type="PROSITE" id="PS50925"/>
    </source>
</evidence>
<dbReference type="SUPFAM" id="SSF54975">
    <property type="entry name" value="Acylphosphatase/BLUF domain-like"/>
    <property type="match status" value="1"/>
</dbReference>
<dbReference type="RefSeq" id="WP_267980783.1">
    <property type="nucleotide sequence ID" value="NZ_JAPQKF010000003.1"/>
</dbReference>
<dbReference type="Gene3D" id="3.30.70.100">
    <property type="match status" value="1"/>
</dbReference>